<dbReference type="EMBL" id="SORI01000031">
    <property type="protein sequence ID" value="TDY53181.1"/>
    <property type="molecule type" value="Genomic_DNA"/>
</dbReference>
<proteinExistence type="predicted"/>
<name>A0A4R8M120_9BACT</name>
<evidence type="ECO:0000313" key="1">
    <source>
        <dbReference type="EMBL" id="TDY53181.1"/>
    </source>
</evidence>
<comment type="caution">
    <text evidence="1">The sequence shown here is derived from an EMBL/GenBank/DDBJ whole genome shotgun (WGS) entry which is preliminary data.</text>
</comment>
<accession>A0A4R8M120</accession>
<dbReference type="RefSeq" id="WP_133959155.1">
    <property type="nucleotide sequence ID" value="NZ_SORI01000031.1"/>
</dbReference>
<keyword evidence="2" id="KW-1185">Reference proteome</keyword>
<sequence>MKSHRTGFVWILAVLVLVVSAEGIPLSGPFCSPLDAAESAALPLEVSIPEYWGVHVKGASVSMVAMIGGKPAESSFSFLLSSTGNTPRKLTARLAAPLPAGMSMTVEVPSAQGGRSTGPQSLGTGEVDLLTGFRGLFGAGGRGMLKMKGSNSLAPGAGQAVLVLAVRDM</sequence>
<gene>
    <name evidence="1" type="ORF">C8D99_13113</name>
</gene>
<reference evidence="1 2" key="1">
    <citation type="submission" date="2019-03" db="EMBL/GenBank/DDBJ databases">
        <title>Genomic Encyclopedia of Type Strains, Phase IV (KMG-IV): sequencing the most valuable type-strain genomes for metagenomic binning, comparative biology and taxonomic classification.</title>
        <authorList>
            <person name="Goeker M."/>
        </authorList>
    </citation>
    <scope>NUCLEOTIDE SEQUENCE [LARGE SCALE GENOMIC DNA]</scope>
    <source>
        <strain evidence="1 2">DSM 25964</strain>
    </source>
</reference>
<protein>
    <submittedName>
        <fullName evidence="1">Uncharacterized protein</fullName>
    </submittedName>
</protein>
<organism evidence="1 2">
    <name type="scientific">Aminivibrio pyruvatiphilus</name>
    <dbReference type="NCBI Taxonomy" id="1005740"/>
    <lineage>
        <taxon>Bacteria</taxon>
        <taxon>Thermotogati</taxon>
        <taxon>Synergistota</taxon>
        <taxon>Synergistia</taxon>
        <taxon>Synergistales</taxon>
        <taxon>Aminobacteriaceae</taxon>
        <taxon>Aminivibrio</taxon>
    </lineage>
</organism>
<dbReference type="Proteomes" id="UP000295066">
    <property type="component" value="Unassembled WGS sequence"/>
</dbReference>
<dbReference type="AlphaFoldDB" id="A0A4R8M120"/>
<evidence type="ECO:0000313" key="2">
    <source>
        <dbReference type="Proteomes" id="UP000295066"/>
    </source>
</evidence>